<keyword evidence="1" id="KW-1133">Transmembrane helix</keyword>
<organism evidence="2 3">
    <name type="scientific">Sphenostylis stenocarpa</name>
    <dbReference type="NCBI Taxonomy" id="92480"/>
    <lineage>
        <taxon>Eukaryota</taxon>
        <taxon>Viridiplantae</taxon>
        <taxon>Streptophyta</taxon>
        <taxon>Embryophyta</taxon>
        <taxon>Tracheophyta</taxon>
        <taxon>Spermatophyta</taxon>
        <taxon>Magnoliopsida</taxon>
        <taxon>eudicotyledons</taxon>
        <taxon>Gunneridae</taxon>
        <taxon>Pentapetalae</taxon>
        <taxon>rosids</taxon>
        <taxon>fabids</taxon>
        <taxon>Fabales</taxon>
        <taxon>Fabaceae</taxon>
        <taxon>Papilionoideae</taxon>
        <taxon>50 kb inversion clade</taxon>
        <taxon>NPAAA clade</taxon>
        <taxon>indigoferoid/millettioid clade</taxon>
        <taxon>Phaseoleae</taxon>
        <taxon>Sphenostylis</taxon>
    </lineage>
</organism>
<keyword evidence="3" id="KW-1185">Reference proteome</keyword>
<accession>A0AA86SJL2</accession>
<keyword evidence="1" id="KW-0812">Transmembrane</keyword>
<name>A0AA86SJL2_9FABA</name>
<dbReference type="Gramene" id="rna-AYBTSS11_LOCUS10620">
    <property type="protein sequence ID" value="CAJ1942013.1"/>
    <property type="gene ID" value="gene-AYBTSS11_LOCUS10620"/>
</dbReference>
<keyword evidence="1" id="KW-0472">Membrane</keyword>
<evidence type="ECO:0000256" key="1">
    <source>
        <dbReference type="SAM" id="Phobius"/>
    </source>
</evidence>
<dbReference type="Proteomes" id="UP001189624">
    <property type="component" value="Chromosome 3"/>
</dbReference>
<protein>
    <submittedName>
        <fullName evidence="2">Uncharacterized protein</fullName>
    </submittedName>
</protein>
<dbReference type="EMBL" id="OY731400">
    <property type="protein sequence ID" value="CAJ1942013.1"/>
    <property type="molecule type" value="Genomic_DNA"/>
</dbReference>
<evidence type="ECO:0000313" key="2">
    <source>
        <dbReference type="EMBL" id="CAJ1942013.1"/>
    </source>
</evidence>
<gene>
    <name evidence="2" type="ORF">AYBTSS11_LOCUS10620</name>
</gene>
<sequence>MADNAVKQITYGKWWRGLKMPHYSVMALMQVPHAITLIFCASLMDIIAFLVEVGSHCTRIVVHDQSFQGLCNCIHNRNLKHSGPEQRPKVVES</sequence>
<evidence type="ECO:0000313" key="3">
    <source>
        <dbReference type="Proteomes" id="UP001189624"/>
    </source>
</evidence>
<dbReference type="AlphaFoldDB" id="A0AA86SJL2"/>
<proteinExistence type="predicted"/>
<feature type="transmembrane region" description="Helical" evidence="1">
    <location>
        <begin position="31"/>
        <end position="51"/>
    </location>
</feature>
<reference evidence="2" key="1">
    <citation type="submission" date="2023-10" db="EMBL/GenBank/DDBJ databases">
        <authorList>
            <person name="Domelevo Entfellner J.-B."/>
        </authorList>
    </citation>
    <scope>NUCLEOTIDE SEQUENCE</scope>
</reference>